<dbReference type="InterPro" id="IPR001930">
    <property type="entry name" value="Peptidase_M1"/>
</dbReference>
<dbReference type="NCBIfam" id="TIGR02414">
    <property type="entry name" value="pepN_proteo"/>
    <property type="match status" value="1"/>
</dbReference>
<keyword evidence="19" id="KW-1185">Reference proteome</keyword>
<comment type="cofactor">
    <cofactor evidence="2">
        <name>Zn(2+)</name>
        <dbReference type="ChEBI" id="CHEBI:29105"/>
    </cofactor>
</comment>
<evidence type="ECO:0000256" key="5">
    <source>
        <dbReference type="ARBA" id="ARBA00015611"/>
    </source>
</evidence>
<evidence type="ECO:0000256" key="11">
    <source>
        <dbReference type="ARBA" id="ARBA00023049"/>
    </source>
</evidence>
<feature type="domain" description="Peptidase M1 alanyl aminopeptidase C-terminal" evidence="16">
    <location>
        <begin position="537"/>
        <end position="851"/>
    </location>
</feature>
<dbReference type="Pfam" id="PF17432">
    <property type="entry name" value="DUF3458_C"/>
    <property type="match status" value="1"/>
</dbReference>
<protein>
    <recommendedName>
        <fullName evidence="5 13">Aminopeptidase N</fullName>
        <ecNumber evidence="4 13">3.4.11.2</ecNumber>
    </recommendedName>
</protein>
<sequence>MTEPTAKHLDDYRVSDFLISDIELRFELAPAATRVTAISQIQRQQTGATELVLDGEQLELERVAVDGRDVAYRLEPGKLIIADVPERFSLELVTLIDPAANSSLEGLYMSDGAYCTQCEAEGFRRITYFLDRPDVLARYKVRIEAPKAEFPFLLSNGNKVDAGELEGGRHFVSWEDPFPKPSYLFALVAGDFDLLQDSFITRSGRNVALQVFVDKGNLHKAHHAMASLKKSMAWDESRFGLEYDLDIYMIVAVDFFNMGAMENKGLNIFNTKYVLADTASATDEDYHGIESVVGHEYFHNWTGNRVTCRDWFQLSLKEGLTVFRDQEFSSDLGSRAVNRIHAIKVIKNQQFAEDAGPMAHPIRPQSVIEMNNFYTVTVYNKGAEVIRMLHTLLGEAGFQAGMKLYFERHDGQAVTCDDFVAAMEDASGIDLRQFRRWYSQAGTPVVTVSDSFDNGCYRLKLSQQQPRIKGLSDPLPLHIPFDVELLGEGGQSLINRVLDLTGEEQVFEFPNLAQRPVPSLLQNFSAPVKLKYDFSTEQLVTLMRHAGSEVARWEASVELFSRAIWGNVSKLAAGDAMGVDSRVADALRAVLLDPQLDRELVAEVLALPSINSLIEQVETVELDALLAARRFVVEELASELADELQARYREQSVLDDAPARALKNACLALLCQASAEAESLALAQYHGSNNMTDTLGALKAVMAAELECAEPLMADFERKWNATPLVMDKWFTLHAMAEDDAVLTRIDALSQHPAFSLSNPNRVRSLIGSFAAGNPAQFHRPDGRGYELLTGYLIKLNSANPQLAARIVTPLIQFAKFDAVRQEKMKACLGQLLAMPDLSRDLFEKVSKALATD</sequence>
<evidence type="ECO:0000259" key="16">
    <source>
        <dbReference type="Pfam" id="PF17432"/>
    </source>
</evidence>
<evidence type="ECO:0000256" key="2">
    <source>
        <dbReference type="ARBA" id="ARBA00001947"/>
    </source>
</evidence>
<dbReference type="CDD" id="cd09600">
    <property type="entry name" value="M1_APN"/>
    <property type="match status" value="1"/>
</dbReference>
<dbReference type="Gene3D" id="1.25.50.10">
    <property type="entry name" value="Peptidase M1, alanyl aminopeptidase, C-terminal domain"/>
    <property type="match status" value="1"/>
</dbReference>
<dbReference type="InterPro" id="IPR045357">
    <property type="entry name" value="Aminopeptidase_N-like_N"/>
</dbReference>
<evidence type="ECO:0000256" key="9">
    <source>
        <dbReference type="ARBA" id="ARBA00022801"/>
    </source>
</evidence>
<dbReference type="SUPFAM" id="SSF63737">
    <property type="entry name" value="Leukotriene A4 hydrolase N-terminal domain"/>
    <property type="match status" value="1"/>
</dbReference>
<evidence type="ECO:0000256" key="10">
    <source>
        <dbReference type="ARBA" id="ARBA00022833"/>
    </source>
</evidence>
<evidence type="ECO:0000256" key="3">
    <source>
        <dbReference type="ARBA" id="ARBA00010136"/>
    </source>
</evidence>
<dbReference type="RefSeq" id="WP_207324007.1">
    <property type="nucleotide sequence ID" value="NZ_CP071504.1"/>
</dbReference>
<dbReference type="EC" id="3.4.11.2" evidence="4 13"/>
<dbReference type="InterPro" id="IPR012779">
    <property type="entry name" value="Peptidase_M1_pepN"/>
</dbReference>
<dbReference type="Pfam" id="PF11940">
    <property type="entry name" value="DUF3458"/>
    <property type="match status" value="1"/>
</dbReference>
<dbReference type="FunFam" id="1.10.390.10:FF:000002">
    <property type="entry name" value="Aminopeptidase N"/>
    <property type="match status" value="1"/>
</dbReference>
<comment type="function">
    <text evidence="12">Aminopeptidase N is involved in the degradation of intracellular peptides generated by protein breakdown during normal growth as well as in response to nutrient starvation.</text>
</comment>
<dbReference type="InterPro" id="IPR024601">
    <property type="entry name" value="Peptidase_M1_pepN_C"/>
</dbReference>
<gene>
    <name evidence="18" type="primary">pepN</name>
    <name evidence="18" type="ORF">JYB88_09935</name>
</gene>
<dbReference type="InterPro" id="IPR038438">
    <property type="entry name" value="PepN_Ig-like_sf"/>
</dbReference>
<dbReference type="PANTHER" id="PTHR46322">
    <property type="entry name" value="PUROMYCIN-SENSITIVE AMINOPEPTIDASE"/>
    <property type="match status" value="1"/>
</dbReference>
<feature type="domain" description="Peptidase M1 membrane alanine aminopeptidase" evidence="14">
    <location>
        <begin position="224"/>
        <end position="437"/>
    </location>
</feature>
<dbReference type="EMBL" id="CP071504">
    <property type="protein sequence ID" value="QSX28611.1"/>
    <property type="molecule type" value="Genomic_DNA"/>
</dbReference>
<dbReference type="Proteomes" id="UP000663281">
    <property type="component" value="Chromosome"/>
</dbReference>
<evidence type="ECO:0000256" key="7">
    <source>
        <dbReference type="ARBA" id="ARBA00022670"/>
    </source>
</evidence>
<name>A0A974XHQ3_9GAMM</name>
<dbReference type="KEGG" id="scyp:JYB88_09935"/>
<dbReference type="Gene3D" id="2.60.40.1730">
    <property type="entry name" value="tricorn interacting facor f3 domain"/>
    <property type="match status" value="1"/>
</dbReference>
<dbReference type="PANTHER" id="PTHR46322:SF1">
    <property type="entry name" value="PUROMYCIN-SENSITIVE AMINOPEPTIDASE"/>
    <property type="match status" value="1"/>
</dbReference>
<dbReference type="GO" id="GO:0016285">
    <property type="term" value="F:alanyl aminopeptidase activity"/>
    <property type="evidence" value="ECO:0007669"/>
    <property type="project" value="UniProtKB-EC"/>
</dbReference>
<organism evidence="18 19">
    <name type="scientific">Shewanella cyperi</name>
    <dbReference type="NCBI Taxonomy" id="2814292"/>
    <lineage>
        <taxon>Bacteria</taxon>
        <taxon>Pseudomonadati</taxon>
        <taxon>Pseudomonadota</taxon>
        <taxon>Gammaproteobacteria</taxon>
        <taxon>Alteromonadales</taxon>
        <taxon>Shewanellaceae</taxon>
        <taxon>Shewanella</taxon>
    </lineage>
</organism>
<evidence type="ECO:0000259" key="17">
    <source>
        <dbReference type="Pfam" id="PF17900"/>
    </source>
</evidence>
<evidence type="ECO:0000313" key="19">
    <source>
        <dbReference type="Proteomes" id="UP000663281"/>
    </source>
</evidence>
<dbReference type="Gene3D" id="3.30.2010.30">
    <property type="match status" value="1"/>
</dbReference>
<dbReference type="GO" id="GO:0008270">
    <property type="term" value="F:zinc ion binding"/>
    <property type="evidence" value="ECO:0007669"/>
    <property type="project" value="InterPro"/>
</dbReference>
<dbReference type="Gene3D" id="1.10.390.10">
    <property type="entry name" value="Neutral Protease Domain 2"/>
    <property type="match status" value="1"/>
</dbReference>
<comment type="similarity">
    <text evidence="3">Belongs to the peptidase M1 family.</text>
</comment>
<keyword evidence="9 18" id="KW-0378">Hydrolase</keyword>
<dbReference type="FunFam" id="2.60.40.1730:FF:000005">
    <property type="entry name" value="Aminopeptidase N"/>
    <property type="match status" value="1"/>
</dbReference>
<accession>A0A974XHQ3</accession>
<keyword evidence="8" id="KW-0479">Metal-binding</keyword>
<keyword evidence="7" id="KW-0645">Protease</keyword>
<dbReference type="GO" id="GO:0006508">
    <property type="term" value="P:proteolysis"/>
    <property type="evidence" value="ECO:0007669"/>
    <property type="project" value="UniProtKB-UniRule"/>
</dbReference>
<dbReference type="InterPro" id="IPR042097">
    <property type="entry name" value="Aminopeptidase_N-like_N_sf"/>
</dbReference>
<dbReference type="SUPFAM" id="SSF55486">
    <property type="entry name" value="Metalloproteases ('zincins'), catalytic domain"/>
    <property type="match status" value="1"/>
</dbReference>
<comment type="catalytic activity">
    <reaction evidence="1">
        <text>Release of an N-terminal amino acid, Xaa-|-Yaa- from a peptide, amide or arylamide. Xaa is preferably Ala, but may be most amino acids including Pro (slow action). When a terminal hydrophobic residue is followed by a prolyl residue, the two may be released as an intact Xaa-Pro dipeptide.</text>
        <dbReference type="EC" id="3.4.11.2"/>
    </reaction>
</comment>
<reference evidence="18 19" key="1">
    <citation type="submission" date="2021-03" db="EMBL/GenBank/DDBJ databases">
        <title>Novel species identification of genus Shewanella.</title>
        <authorList>
            <person name="Liu G."/>
            <person name="Zhang Q."/>
        </authorList>
    </citation>
    <scope>NUCLEOTIDE SEQUENCE [LARGE SCALE GENOMIC DNA]</scope>
    <source>
        <strain evidence="18 19">FJAT-53726</strain>
    </source>
</reference>
<evidence type="ECO:0000259" key="15">
    <source>
        <dbReference type="Pfam" id="PF11940"/>
    </source>
</evidence>
<dbReference type="InterPro" id="IPR037144">
    <property type="entry name" value="Peptidase_M1_pepN_C_sf"/>
</dbReference>
<keyword evidence="6 18" id="KW-0031">Aminopeptidase</keyword>
<evidence type="ECO:0000256" key="4">
    <source>
        <dbReference type="ARBA" id="ARBA00012564"/>
    </source>
</evidence>
<evidence type="ECO:0000313" key="18">
    <source>
        <dbReference type="EMBL" id="QSX28611.1"/>
    </source>
</evidence>
<evidence type="ECO:0000259" key="14">
    <source>
        <dbReference type="Pfam" id="PF01433"/>
    </source>
</evidence>
<dbReference type="PRINTS" id="PR00756">
    <property type="entry name" value="ALADIPTASE"/>
</dbReference>
<dbReference type="InterPro" id="IPR014782">
    <property type="entry name" value="Peptidase_M1_dom"/>
</dbReference>
<keyword evidence="10" id="KW-0862">Zinc</keyword>
<evidence type="ECO:0000256" key="8">
    <source>
        <dbReference type="ARBA" id="ARBA00022723"/>
    </source>
</evidence>
<proteinExistence type="inferred from homology"/>
<dbReference type="FunFam" id="3.30.2010.30:FF:000002">
    <property type="entry name" value="Putative aminopeptidase N"/>
    <property type="match status" value="1"/>
</dbReference>
<feature type="domain" description="Aminopeptidase N-like N-terminal" evidence="17">
    <location>
        <begin position="30"/>
        <end position="184"/>
    </location>
</feature>
<dbReference type="InterPro" id="IPR027268">
    <property type="entry name" value="Peptidase_M4/M1_CTD_sf"/>
</dbReference>
<dbReference type="AlphaFoldDB" id="A0A974XHQ3"/>
<dbReference type="GO" id="GO:0008237">
    <property type="term" value="F:metallopeptidase activity"/>
    <property type="evidence" value="ECO:0007669"/>
    <property type="project" value="UniProtKB-UniRule"/>
</dbReference>
<evidence type="ECO:0000256" key="13">
    <source>
        <dbReference type="NCBIfam" id="TIGR02414"/>
    </source>
</evidence>
<evidence type="ECO:0000256" key="6">
    <source>
        <dbReference type="ARBA" id="ARBA00022438"/>
    </source>
</evidence>
<dbReference type="Gene3D" id="2.60.40.1840">
    <property type="match status" value="1"/>
</dbReference>
<keyword evidence="11" id="KW-0482">Metalloprotease</keyword>
<evidence type="ECO:0000256" key="1">
    <source>
        <dbReference type="ARBA" id="ARBA00000098"/>
    </source>
</evidence>
<dbReference type="InterPro" id="IPR035414">
    <property type="entry name" value="Peptidase_M1_pepN_Ig-like"/>
</dbReference>
<evidence type="ECO:0000256" key="12">
    <source>
        <dbReference type="ARBA" id="ARBA00059739"/>
    </source>
</evidence>
<dbReference type="Pfam" id="PF17900">
    <property type="entry name" value="Peptidase_M1_N"/>
    <property type="match status" value="1"/>
</dbReference>
<feature type="domain" description="Peptidase M1 alanyl aminopeptidase Ig-like fold" evidence="15">
    <location>
        <begin position="442"/>
        <end position="533"/>
    </location>
</feature>
<dbReference type="Pfam" id="PF01433">
    <property type="entry name" value="Peptidase_M1"/>
    <property type="match status" value="1"/>
</dbReference>